<protein>
    <submittedName>
        <fullName evidence="6">Biotin carboxylase</fullName>
    </submittedName>
</protein>
<dbReference type="Pfam" id="PF13535">
    <property type="entry name" value="ATP-grasp_4"/>
    <property type="match status" value="1"/>
</dbReference>
<dbReference type="SUPFAM" id="SSF56059">
    <property type="entry name" value="Glutathione synthetase ATP-binding domain-like"/>
    <property type="match status" value="1"/>
</dbReference>
<dbReference type="InterPro" id="IPR011761">
    <property type="entry name" value="ATP-grasp"/>
</dbReference>
<dbReference type="NCBIfam" id="NF005543">
    <property type="entry name" value="PRK07206.1"/>
    <property type="match status" value="1"/>
</dbReference>
<keyword evidence="7" id="KW-1185">Reference proteome</keyword>
<dbReference type="PANTHER" id="PTHR43585:SF2">
    <property type="entry name" value="ATP-GRASP ENZYME FSQD"/>
    <property type="match status" value="1"/>
</dbReference>
<accession>A0A7W7QFY3</accession>
<proteinExistence type="predicted"/>
<sequence length="425" mass="45052">MTGATPQPTAVIVDGYSTGNFLPAAFARLGVRVVHVRSTAELMASMLPPAMADYDAEYVCAGDDAFERVCAELSALGPVAVLAGQEPGVPLADAISERLGLATNGSALSRARREKYAMIETLRAAGIHCAEQVLVTSAADAVTWAEGRGDYPVVVKPLSSASSDCVSVCRDAAEVAAGAAAVLAAVDIFDRPNTEVVVQSFLSGTEYIVDSVSVDGARFVCGVWEYDKTTTPEGKRIYDRDILLDPDEPPVPDLVAYLDTVLAALGIVNGPAHAEVIVTPDGPALVEIGARLNGNMNPGFHDVCLGANQADLIALAYARPDEFTERYAGRVYTRRAPAVVHSTTTTFDGVVAEVDQAVVAAIAELPSVYLVGVKLAPGKRIRPTEDLLTSPLRIFMTAPDTTDLDVDYKTIQTLKDQVYRLEEQP</sequence>
<dbReference type="GO" id="GO:0016874">
    <property type="term" value="F:ligase activity"/>
    <property type="evidence" value="ECO:0007669"/>
    <property type="project" value="UniProtKB-KW"/>
</dbReference>
<reference evidence="6 7" key="1">
    <citation type="submission" date="2020-08" db="EMBL/GenBank/DDBJ databases">
        <title>Genomic Encyclopedia of Type Strains, Phase III (KMG-III): the genomes of soil and plant-associated and newly described type strains.</title>
        <authorList>
            <person name="Whitman W."/>
        </authorList>
    </citation>
    <scope>NUCLEOTIDE SEQUENCE [LARGE SCALE GENOMIC DNA]</scope>
    <source>
        <strain evidence="6 7">CECT 8960</strain>
    </source>
</reference>
<dbReference type="GO" id="GO:0046872">
    <property type="term" value="F:metal ion binding"/>
    <property type="evidence" value="ECO:0007669"/>
    <property type="project" value="InterPro"/>
</dbReference>
<evidence type="ECO:0000256" key="2">
    <source>
        <dbReference type="ARBA" id="ARBA00022741"/>
    </source>
</evidence>
<dbReference type="InterPro" id="IPR052032">
    <property type="entry name" value="ATP-dep_AA_Ligase"/>
</dbReference>
<evidence type="ECO:0000313" key="6">
    <source>
        <dbReference type="EMBL" id="MBB4912877.1"/>
    </source>
</evidence>
<dbReference type="AlphaFoldDB" id="A0A7W7QFY3"/>
<dbReference type="GO" id="GO:0005524">
    <property type="term" value="F:ATP binding"/>
    <property type="evidence" value="ECO:0007669"/>
    <property type="project" value="UniProtKB-UniRule"/>
</dbReference>
<evidence type="ECO:0000256" key="1">
    <source>
        <dbReference type="ARBA" id="ARBA00022598"/>
    </source>
</evidence>
<dbReference type="PANTHER" id="PTHR43585">
    <property type="entry name" value="FUMIPYRROLE BIOSYNTHESIS PROTEIN C"/>
    <property type="match status" value="1"/>
</dbReference>
<evidence type="ECO:0000256" key="3">
    <source>
        <dbReference type="ARBA" id="ARBA00022840"/>
    </source>
</evidence>
<name>A0A7W7QFY3_9PSEU</name>
<dbReference type="Gene3D" id="3.30.470.20">
    <property type="entry name" value="ATP-grasp fold, B domain"/>
    <property type="match status" value="1"/>
</dbReference>
<evidence type="ECO:0000313" key="7">
    <source>
        <dbReference type="Proteomes" id="UP000520767"/>
    </source>
</evidence>
<evidence type="ECO:0000259" key="5">
    <source>
        <dbReference type="PROSITE" id="PS50975"/>
    </source>
</evidence>
<gene>
    <name evidence="6" type="ORF">FHR82_009151</name>
</gene>
<keyword evidence="2 4" id="KW-0547">Nucleotide-binding</keyword>
<organism evidence="6 7">
    <name type="scientific">Actinophytocola algeriensis</name>
    <dbReference type="NCBI Taxonomy" id="1768010"/>
    <lineage>
        <taxon>Bacteria</taxon>
        <taxon>Bacillati</taxon>
        <taxon>Actinomycetota</taxon>
        <taxon>Actinomycetes</taxon>
        <taxon>Pseudonocardiales</taxon>
        <taxon>Pseudonocardiaceae</taxon>
    </lineage>
</organism>
<comment type="caution">
    <text evidence="6">The sequence shown here is derived from an EMBL/GenBank/DDBJ whole genome shotgun (WGS) entry which is preliminary data.</text>
</comment>
<dbReference type="EMBL" id="JACHJQ010000018">
    <property type="protein sequence ID" value="MBB4912877.1"/>
    <property type="molecule type" value="Genomic_DNA"/>
</dbReference>
<dbReference type="PROSITE" id="PS50975">
    <property type="entry name" value="ATP_GRASP"/>
    <property type="match status" value="1"/>
</dbReference>
<keyword evidence="1" id="KW-0436">Ligase</keyword>
<dbReference type="Proteomes" id="UP000520767">
    <property type="component" value="Unassembled WGS sequence"/>
</dbReference>
<keyword evidence="3 4" id="KW-0067">ATP-binding</keyword>
<dbReference type="RefSeq" id="WP_184816821.1">
    <property type="nucleotide sequence ID" value="NZ_JACHJQ010000018.1"/>
</dbReference>
<evidence type="ECO:0000256" key="4">
    <source>
        <dbReference type="PROSITE-ProRule" id="PRU00409"/>
    </source>
</evidence>
<feature type="domain" description="ATP-grasp" evidence="5">
    <location>
        <begin position="119"/>
        <end position="318"/>
    </location>
</feature>